<dbReference type="HOGENOM" id="CLU_906637_0_0_1"/>
<dbReference type="EMBL" id="KN837149">
    <property type="protein sequence ID" value="KIJ39788.1"/>
    <property type="molecule type" value="Genomic_DNA"/>
</dbReference>
<protein>
    <submittedName>
        <fullName evidence="1">Uncharacterized protein</fullName>
    </submittedName>
</protein>
<reference evidence="1 2" key="1">
    <citation type="submission" date="2014-06" db="EMBL/GenBank/DDBJ databases">
        <title>Evolutionary Origins and Diversification of the Mycorrhizal Mutualists.</title>
        <authorList>
            <consortium name="DOE Joint Genome Institute"/>
            <consortium name="Mycorrhizal Genomics Consortium"/>
            <person name="Kohler A."/>
            <person name="Kuo A."/>
            <person name="Nagy L.G."/>
            <person name="Floudas D."/>
            <person name="Copeland A."/>
            <person name="Barry K.W."/>
            <person name="Cichocki N."/>
            <person name="Veneault-Fourrey C."/>
            <person name="LaButti K."/>
            <person name="Lindquist E.A."/>
            <person name="Lipzen A."/>
            <person name="Lundell T."/>
            <person name="Morin E."/>
            <person name="Murat C."/>
            <person name="Riley R."/>
            <person name="Ohm R."/>
            <person name="Sun H."/>
            <person name="Tunlid A."/>
            <person name="Henrissat B."/>
            <person name="Grigoriev I.V."/>
            <person name="Hibbett D.S."/>
            <person name="Martin F."/>
        </authorList>
    </citation>
    <scope>NUCLEOTIDE SEQUENCE [LARGE SCALE GENOMIC DNA]</scope>
    <source>
        <strain evidence="1 2">SS14</strain>
    </source>
</reference>
<evidence type="ECO:0000313" key="1">
    <source>
        <dbReference type="EMBL" id="KIJ39788.1"/>
    </source>
</evidence>
<evidence type="ECO:0000313" key="2">
    <source>
        <dbReference type="Proteomes" id="UP000054279"/>
    </source>
</evidence>
<sequence>MAKGNIHPNETPLNEEQSLVFAHNKVVYTSPNQTYLPVVPEVKSEVYWPNAGRKGFQDRQWFVEKHPQLAFIPEYPHFTGPLLQRLFLGHPSDWLASIGGIYKLKREVANSWHRLEAALVVISKLLLKQCRVTLPLNFDWLPLPSTRGYLHSHKCLDHAVKCIFRSQAAFLGLLATVSMGALLFEMKFDGTITRDWISYLAAYDGIDQVWVEELAATFVGDFSKENIRLGVFIDVKTFPCHELLREMLQVHIPIWYAWCPVGCVPPHTRWTMIDDYAPASTDTATILTYYTKPTSSIARPRHCRKPDWHSRQEEGEDWESFFNREKDRHDIMAKLEDLPCILS</sequence>
<accession>A0A0C9U9N2</accession>
<dbReference type="AlphaFoldDB" id="A0A0C9U9N2"/>
<proteinExistence type="predicted"/>
<name>A0A0C9U9N2_SPHS4</name>
<organism evidence="1 2">
    <name type="scientific">Sphaerobolus stellatus (strain SS14)</name>
    <dbReference type="NCBI Taxonomy" id="990650"/>
    <lineage>
        <taxon>Eukaryota</taxon>
        <taxon>Fungi</taxon>
        <taxon>Dikarya</taxon>
        <taxon>Basidiomycota</taxon>
        <taxon>Agaricomycotina</taxon>
        <taxon>Agaricomycetes</taxon>
        <taxon>Phallomycetidae</taxon>
        <taxon>Geastrales</taxon>
        <taxon>Sphaerobolaceae</taxon>
        <taxon>Sphaerobolus</taxon>
    </lineage>
</organism>
<dbReference type="Proteomes" id="UP000054279">
    <property type="component" value="Unassembled WGS sequence"/>
</dbReference>
<dbReference type="OrthoDB" id="3237250at2759"/>
<keyword evidence="2" id="KW-1185">Reference proteome</keyword>
<gene>
    <name evidence="1" type="ORF">M422DRAFT_49494</name>
</gene>